<organism evidence="13 14">
    <name type="scientific">[Clostridium] citroniae WAL-19142</name>
    <dbReference type="NCBI Taxonomy" id="742734"/>
    <lineage>
        <taxon>Bacteria</taxon>
        <taxon>Bacillati</taxon>
        <taxon>Bacillota</taxon>
        <taxon>Clostridia</taxon>
        <taxon>Lachnospirales</taxon>
        <taxon>Lachnospiraceae</taxon>
        <taxon>Enterocloster</taxon>
    </lineage>
</organism>
<keyword evidence="5" id="KW-0902">Two-component regulatory system</keyword>
<feature type="modified residue" description="4-aspartylphosphate" evidence="10">
    <location>
        <position position="55"/>
    </location>
</feature>
<dbReference type="PROSITE" id="PS00041">
    <property type="entry name" value="HTH_ARAC_FAMILY_1"/>
    <property type="match status" value="1"/>
</dbReference>
<evidence type="ECO:0000259" key="11">
    <source>
        <dbReference type="PROSITE" id="PS01124"/>
    </source>
</evidence>
<dbReference type="AlphaFoldDB" id="A0A0J9BPE5"/>
<evidence type="ECO:0000256" key="5">
    <source>
        <dbReference type="ARBA" id="ARBA00023012"/>
    </source>
</evidence>
<dbReference type="Gene3D" id="3.40.50.2300">
    <property type="match status" value="1"/>
</dbReference>
<dbReference type="InterPro" id="IPR051552">
    <property type="entry name" value="HptR"/>
</dbReference>
<dbReference type="PROSITE" id="PS50110">
    <property type="entry name" value="RESPONSE_REGULATORY"/>
    <property type="match status" value="1"/>
</dbReference>
<evidence type="ECO:0000256" key="1">
    <source>
        <dbReference type="ARBA" id="ARBA00004496"/>
    </source>
</evidence>
<evidence type="ECO:0000313" key="13">
    <source>
        <dbReference type="EMBL" id="KMW14021.1"/>
    </source>
</evidence>
<dbReference type="SMART" id="SM00448">
    <property type="entry name" value="REC"/>
    <property type="match status" value="1"/>
</dbReference>
<evidence type="ECO:0000256" key="4">
    <source>
        <dbReference type="ARBA" id="ARBA00022553"/>
    </source>
</evidence>
<name>A0A0J9BPE5_9FIRM</name>
<proteinExistence type="predicted"/>
<accession>A0A0J9BPE5</accession>
<evidence type="ECO:0000259" key="12">
    <source>
        <dbReference type="PROSITE" id="PS50110"/>
    </source>
</evidence>
<evidence type="ECO:0000256" key="2">
    <source>
        <dbReference type="ARBA" id="ARBA00018672"/>
    </source>
</evidence>
<protein>
    <recommendedName>
        <fullName evidence="2">Stage 0 sporulation protein A homolog</fullName>
    </recommendedName>
</protein>
<feature type="domain" description="Response regulatory" evidence="12">
    <location>
        <begin position="3"/>
        <end position="119"/>
    </location>
</feature>
<keyword evidence="3" id="KW-0963">Cytoplasm</keyword>
<dbReference type="GO" id="GO:0005737">
    <property type="term" value="C:cytoplasm"/>
    <property type="evidence" value="ECO:0007669"/>
    <property type="project" value="UniProtKB-SubCell"/>
</dbReference>
<reference evidence="13 14" key="1">
    <citation type="submission" date="2011-04" db="EMBL/GenBank/DDBJ databases">
        <title>The Genome Sequence of Clostridium citroniae WAL-19142.</title>
        <authorList>
            <consortium name="The Broad Institute Genome Sequencing Platform"/>
            <person name="Earl A."/>
            <person name="Ward D."/>
            <person name="Feldgarden M."/>
            <person name="Gevers D."/>
            <person name="Warren Y.A."/>
            <person name="Tyrrell K.L."/>
            <person name="Citron D.M."/>
            <person name="Goldstein E.J."/>
            <person name="Daigneault M."/>
            <person name="Allen-Vercoe E."/>
            <person name="Young S.K."/>
            <person name="Zeng Q."/>
            <person name="Gargeya S."/>
            <person name="Fitzgerald M."/>
            <person name="Haas B."/>
            <person name="Abouelleil A."/>
            <person name="Alvarado L."/>
            <person name="Arachchi H.M."/>
            <person name="Berlin A."/>
            <person name="Brown A."/>
            <person name="Chapman S.B."/>
            <person name="Chen Z."/>
            <person name="Dunbar C."/>
            <person name="Freedman E."/>
            <person name="Gearin G."/>
            <person name="Gellesch M."/>
            <person name="Goldberg J."/>
            <person name="Griggs A."/>
            <person name="Gujja S."/>
            <person name="Heilman E.R."/>
            <person name="Heiman D."/>
            <person name="Howarth C."/>
            <person name="Larson L."/>
            <person name="Lui A."/>
            <person name="MacDonald P.J."/>
            <person name="Mehta T."/>
            <person name="Montmayeur A."/>
            <person name="Murphy C."/>
            <person name="Neiman D."/>
            <person name="Pearson M."/>
            <person name="Priest M."/>
            <person name="Roberts A."/>
            <person name="Saif S."/>
            <person name="Shea T."/>
            <person name="Shenoy N."/>
            <person name="Sisk P."/>
            <person name="Stolte C."/>
            <person name="Sykes S."/>
            <person name="White J."/>
            <person name="Yandava C."/>
            <person name="Wortman J."/>
            <person name="Nusbaum C."/>
            <person name="Birren B."/>
        </authorList>
    </citation>
    <scope>NUCLEOTIDE SEQUENCE [LARGE SCALE GENOMIC DNA]</scope>
    <source>
        <strain evidence="13 14">WAL-19142</strain>
    </source>
</reference>
<keyword evidence="6" id="KW-0805">Transcription regulation</keyword>
<keyword evidence="7" id="KW-0238">DNA-binding</keyword>
<dbReference type="PANTHER" id="PTHR42713">
    <property type="entry name" value="HISTIDINE KINASE-RELATED"/>
    <property type="match status" value="1"/>
</dbReference>
<dbReference type="GO" id="GO:0000160">
    <property type="term" value="P:phosphorelay signal transduction system"/>
    <property type="evidence" value="ECO:0007669"/>
    <property type="project" value="UniProtKB-KW"/>
</dbReference>
<dbReference type="GeneID" id="93164796"/>
<comment type="caution">
    <text evidence="13">The sequence shown here is derived from an EMBL/GenBank/DDBJ whole genome shotgun (WGS) entry which is preliminary data.</text>
</comment>
<dbReference type="InterPro" id="IPR018062">
    <property type="entry name" value="HTH_AraC-typ_CS"/>
</dbReference>
<evidence type="ECO:0000256" key="9">
    <source>
        <dbReference type="ARBA" id="ARBA00024867"/>
    </source>
</evidence>
<keyword evidence="4 10" id="KW-0597">Phosphoprotein</keyword>
<dbReference type="Pfam" id="PF00072">
    <property type="entry name" value="Response_reg"/>
    <property type="match status" value="1"/>
</dbReference>
<dbReference type="GO" id="GO:0043565">
    <property type="term" value="F:sequence-specific DNA binding"/>
    <property type="evidence" value="ECO:0007669"/>
    <property type="project" value="InterPro"/>
</dbReference>
<keyword evidence="8" id="KW-0804">Transcription</keyword>
<comment type="subcellular location">
    <subcellularLocation>
        <location evidence="1">Cytoplasm</location>
    </subcellularLocation>
</comment>
<dbReference type="CDD" id="cd17536">
    <property type="entry name" value="REC_YesN-like"/>
    <property type="match status" value="1"/>
</dbReference>
<dbReference type="PROSITE" id="PS01124">
    <property type="entry name" value="HTH_ARAC_FAMILY_2"/>
    <property type="match status" value="1"/>
</dbReference>
<evidence type="ECO:0000256" key="3">
    <source>
        <dbReference type="ARBA" id="ARBA00022490"/>
    </source>
</evidence>
<dbReference type="PATRIC" id="fig|742734.4.peg.5309"/>
<evidence type="ECO:0000256" key="8">
    <source>
        <dbReference type="ARBA" id="ARBA00023163"/>
    </source>
</evidence>
<dbReference type="InterPro" id="IPR018060">
    <property type="entry name" value="HTH_AraC"/>
</dbReference>
<dbReference type="RefSeq" id="WP_045091467.1">
    <property type="nucleotide sequence ID" value="NZ_KQ235884.1"/>
</dbReference>
<dbReference type="PANTHER" id="PTHR42713:SF3">
    <property type="entry name" value="TRANSCRIPTIONAL REGULATORY PROTEIN HPTR"/>
    <property type="match status" value="1"/>
</dbReference>
<dbReference type="GO" id="GO:0003700">
    <property type="term" value="F:DNA-binding transcription factor activity"/>
    <property type="evidence" value="ECO:0007669"/>
    <property type="project" value="InterPro"/>
</dbReference>
<dbReference type="EMBL" id="ADLK01000042">
    <property type="protein sequence ID" value="KMW14021.1"/>
    <property type="molecule type" value="Genomic_DNA"/>
</dbReference>
<dbReference type="InterPro" id="IPR011006">
    <property type="entry name" value="CheY-like_superfamily"/>
</dbReference>
<evidence type="ECO:0000256" key="6">
    <source>
        <dbReference type="ARBA" id="ARBA00023015"/>
    </source>
</evidence>
<feature type="domain" description="HTH araC/xylS-type" evidence="11">
    <location>
        <begin position="161"/>
        <end position="259"/>
    </location>
</feature>
<evidence type="ECO:0000313" key="14">
    <source>
        <dbReference type="Proteomes" id="UP000037392"/>
    </source>
</evidence>
<dbReference type="Pfam" id="PF12833">
    <property type="entry name" value="HTH_18"/>
    <property type="match status" value="1"/>
</dbReference>
<dbReference type="SUPFAM" id="SSF52172">
    <property type="entry name" value="CheY-like"/>
    <property type="match status" value="1"/>
</dbReference>
<gene>
    <name evidence="13" type="ORF">HMPREF9470_04960</name>
</gene>
<evidence type="ECO:0000256" key="10">
    <source>
        <dbReference type="PROSITE-ProRule" id="PRU00169"/>
    </source>
</evidence>
<sequence length="265" mass="30440">MYKVLIVEDEDIIRKGLMFMVNWQQAGCVVAGEAADGLEGLEKIRETRPDIVIVDINMPVMDGLEMLEKSIREYGFDAIIVSGYSEFEYARKAITLGVTEYLLKPVNFNELYDALGKIIQKQMAAARLRDEMKQIDMEKKKLGILDSLSPEELAEGNPHVEFMMDYIREHYYSRVSLTDVSEQCGMSCTYLNAKFKSGTGYTFNDFLNRYRMQKAVELLKENKYKVYEIADLVGFSDYKYFIKVFKKYIGCSPVRFIEGGGNPPE</sequence>
<dbReference type="SMART" id="SM00342">
    <property type="entry name" value="HTH_ARAC"/>
    <property type="match status" value="1"/>
</dbReference>
<dbReference type="InterPro" id="IPR001789">
    <property type="entry name" value="Sig_transdc_resp-reg_receiver"/>
</dbReference>
<dbReference type="OrthoDB" id="1769137at2"/>
<dbReference type="Proteomes" id="UP000037392">
    <property type="component" value="Unassembled WGS sequence"/>
</dbReference>
<dbReference type="InterPro" id="IPR009057">
    <property type="entry name" value="Homeodomain-like_sf"/>
</dbReference>
<evidence type="ECO:0000256" key="7">
    <source>
        <dbReference type="ARBA" id="ARBA00023125"/>
    </source>
</evidence>
<dbReference type="SUPFAM" id="SSF46689">
    <property type="entry name" value="Homeodomain-like"/>
    <property type="match status" value="2"/>
</dbReference>
<dbReference type="Gene3D" id="1.10.10.60">
    <property type="entry name" value="Homeodomain-like"/>
    <property type="match status" value="2"/>
</dbReference>
<comment type="function">
    <text evidence="9">May play the central regulatory role in sporulation. It may be an element of the effector pathway responsible for the activation of sporulation genes in response to nutritional stress. Spo0A may act in concert with spo0H (a sigma factor) to control the expression of some genes that are critical to the sporulation process.</text>
</comment>